<dbReference type="RefSeq" id="WP_207181329.1">
    <property type="nucleotide sequence ID" value="NZ_AP024145.1"/>
</dbReference>
<gene>
    <name evidence="1" type="ORF">mvi_05570</name>
</gene>
<evidence type="ECO:0000313" key="2">
    <source>
        <dbReference type="Proteomes" id="UP000663508"/>
    </source>
</evidence>
<dbReference type="AlphaFoldDB" id="A0A8H9C429"/>
<reference evidence="1" key="1">
    <citation type="submission" date="2020-11" db="EMBL/GenBank/DDBJ databases">
        <title>Complete genome sequence of a novel pathogenic Methylobacterium strain isolated from rice in Vietnam.</title>
        <authorList>
            <person name="Lai K."/>
            <person name="Okazaki S."/>
            <person name="Higashi K."/>
            <person name="Mori H."/>
            <person name="Toyoda A."/>
            <person name="Kurokawa K."/>
        </authorList>
    </citation>
    <scope>NUCLEOTIDE SEQUENCE</scope>
    <source>
        <strain evidence="1">VL1</strain>
    </source>
</reference>
<protein>
    <submittedName>
        <fullName evidence="1">Uncharacterized protein</fullName>
    </submittedName>
</protein>
<dbReference type="EMBL" id="AP024145">
    <property type="protein sequence ID" value="BCM82096.1"/>
    <property type="molecule type" value="Genomic_DNA"/>
</dbReference>
<organism evidence="1 2">
    <name type="scientific">Methylobacterium indicum</name>
    <dbReference type="NCBI Taxonomy" id="1775910"/>
    <lineage>
        <taxon>Bacteria</taxon>
        <taxon>Pseudomonadati</taxon>
        <taxon>Pseudomonadota</taxon>
        <taxon>Alphaproteobacteria</taxon>
        <taxon>Hyphomicrobiales</taxon>
        <taxon>Methylobacteriaceae</taxon>
        <taxon>Methylobacterium</taxon>
    </lineage>
</organism>
<dbReference type="Proteomes" id="UP000663508">
    <property type="component" value="Chromosome"/>
</dbReference>
<accession>A0A8H9C429</accession>
<name>A0A8H9C429_9HYPH</name>
<evidence type="ECO:0000313" key="1">
    <source>
        <dbReference type="EMBL" id="BCM82096.1"/>
    </source>
</evidence>
<dbReference type="KEGG" id="mind:mvi_05570"/>
<sequence>MADHVAARVTPAEKMGPRARGPIITYLRDLEGIARRECDSRQSFQIIASGCHLLGDMSTVGPADGPFSRN</sequence>
<proteinExistence type="predicted"/>